<organism evidence="2 3">
    <name type="scientific">Psychromicrobium lacuslunae</name>
    <dbReference type="NCBI Taxonomy" id="1618207"/>
    <lineage>
        <taxon>Bacteria</taxon>
        <taxon>Bacillati</taxon>
        <taxon>Actinomycetota</taxon>
        <taxon>Actinomycetes</taxon>
        <taxon>Micrococcales</taxon>
        <taxon>Micrococcaceae</taxon>
        <taxon>Psychromicrobium</taxon>
    </lineage>
</organism>
<dbReference type="SUPFAM" id="SSF55729">
    <property type="entry name" value="Acyl-CoA N-acyltransferases (Nat)"/>
    <property type="match status" value="1"/>
</dbReference>
<feature type="domain" description="N-acetyltransferase" evidence="1">
    <location>
        <begin position="1"/>
        <end position="152"/>
    </location>
</feature>
<dbReference type="CDD" id="cd04301">
    <property type="entry name" value="NAT_SF"/>
    <property type="match status" value="1"/>
</dbReference>
<gene>
    <name evidence="2" type="ORF">UM93_15070</name>
</gene>
<accession>A0A0D4C3D9</accession>
<dbReference type="HOGENOM" id="CLU_081840_3_2_11"/>
<reference evidence="2 3" key="1">
    <citation type="journal article" date="2015" name="Genome Announc.">
        <title>Complete Genome Sequencing of Protease-Producing Novel Arthrobacter sp. Strain IHBB 11108 Using PacBio Single-Molecule Real-Time Sequencing Technology.</title>
        <authorList>
            <person name="Kiran S."/>
            <person name="Swarnkar M.K."/>
            <person name="Pal M."/>
            <person name="Thakur R."/>
            <person name="Tewari R."/>
            <person name="Singh A.K."/>
            <person name="Gulati A."/>
        </authorList>
    </citation>
    <scope>NUCLEOTIDE SEQUENCE [LARGE SCALE GENOMIC DNA]</scope>
    <source>
        <strain evidence="2 3">IHBB 11108</strain>
    </source>
</reference>
<keyword evidence="3" id="KW-1185">Reference proteome</keyword>
<dbReference type="GO" id="GO:0016747">
    <property type="term" value="F:acyltransferase activity, transferring groups other than amino-acyl groups"/>
    <property type="evidence" value="ECO:0007669"/>
    <property type="project" value="InterPro"/>
</dbReference>
<dbReference type="Proteomes" id="UP000061839">
    <property type="component" value="Chromosome"/>
</dbReference>
<dbReference type="PROSITE" id="PS51186">
    <property type="entry name" value="GNAT"/>
    <property type="match status" value="1"/>
</dbReference>
<sequence>MRAPRPAETRLVDQLVNAAFADSGSTVTNLVQQMRSLWRTDRGFELIASTSEGEVLGHIGFSRGYLDAPERLHHVLVLSPLAVQPSSQGRGIGSTLVRTGLQEATERGFDLVFLEGEPGFYPRLGFVPGGAAGFRKPSVRIPDAAFMVRHLTPVAESLSGTLIYPEIFWETDTVGLRDA</sequence>
<dbReference type="AlphaFoldDB" id="A0A0D4C3D9"/>
<dbReference type="PATRIC" id="fig|1618207.4.peg.3069"/>
<dbReference type="Pfam" id="PF00583">
    <property type="entry name" value="Acetyltransf_1"/>
    <property type="match status" value="1"/>
</dbReference>
<dbReference type="KEGG" id="ari:UM93_15070"/>
<protein>
    <recommendedName>
        <fullName evidence="1">N-acetyltransferase domain-containing protein</fullName>
    </recommendedName>
</protein>
<dbReference type="EMBL" id="CP011005">
    <property type="protein sequence ID" value="AJT43182.1"/>
    <property type="molecule type" value="Genomic_DNA"/>
</dbReference>
<dbReference type="InterPro" id="IPR000182">
    <property type="entry name" value="GNAT_dom"/>
</dbReference>
<dbReference type="InterPro" id="IPR016181">
    <property type="entry name" value="Acyl_CoA_acyltransferase"/>
</dbReference>
<dbReference type="STRING" id="1618207.UM93_15070"/>
<proteinExistence type="predicted"/>
<evidence type="ECO:0000259" key="1">
    <source>
        <dbReference type="PROSITE" id="PS51186"/>
    </source>
</evidence>
<evidence type="ECO:0000313" key="3">
    <source>
        <dbReference type="Proteomes" id="UP000061839"/>
    </source>
</evidence>
<name>A0A0D4C3D9_9MICC</name>
<dbReference type="Gene3D" id="3.40.630.30">
    <property type="match status" value="1"/>
</dbReference>
<evidence type="ECO:0000313" key="2">
    <source>
        <dbReference type="EMBL" id="AJT43182.1"/>
    </source>
</evidence>